<keyword evidence="3" id="KW-1185">Reference proteome</keyword>
<organism evidence="2 3">
    <name type="scientific">Caenorhabditis angaria</name>
    <dbReference type="NCBI Taxonomy" id="860376"/>
    <lineage>
        <taxon>Eukaryota</taxon>
        <taxon>Metazoa</taxon>
        <taxon>Ecdysozoa</taxon>
        <taxon>Nematoda</taxon>
        <taxon>Chromadorea</taxon>
        <taxon>Rhabditida</taxon>
        <taxon>Rhabditina</taxon>
        <taxon>Rhabditomorpha</taxon>
        <taxon>Rhabditoidea</taxon>
        <taxon>Rhabditidae</taxon>
        <taxon>Peloderinae</taxon>
        <taxon>Caenorhabditis</taxon>
    </lineage>
</organism>
<gene>
    <name evidence="2" type="ORF">CAMP_LOCUS18978</name>
</gene>
<proteinExistence type="predicted"/>
<dbReference type="EMBL" id="CANHGI010000006">
    <property type="protein sequence ID" value="CAI5456341.1"/>
    <property type="molecule type" value="Genomic_DNA"/>
</dbReference>
<evidence type="ECO:0000256" key="1">
    <source>
        <dbReference type="SAM" id="Phobius"/>
    </source>
</evidence>
<dbReference type="AlphaFoldDB" id="A0A9P1N9T4"/>
<reference evidence="2" key="1">
    <citation type="submission" date="2022-11" db="EMBL/GenBank/DDBJ databases">
        <authorList>
            <person name="Kikuchi T."/>
        </authorList>
    </citation>
    <scope>NUCLEOTIDE SEQUENCE</scope>
    <source>
        <strain evidence="2">PS1010</strain>
    </source>
</reference>
<name>A0A9P1N9T4_9PELO</name>
<evidence type="ECO:0000313" key="3">
    <source>
        <dbReference type="Proteomes" id="UP001152747"/>
    </source>
</evidence>
<dbReference type="Proteomes" id="UP001152747">
    <property type="component" value="Unassembled WGS sequence"/>
</dbReference>
<comment type="caution">
    <text evidence="2">The sequence shown here is derived from an EMBL/GenBank/DDBJ whole genome shotgun (WGS) entry which is preliminary data.</text>
</comment>
<keyword evidence="1" id="KW-0812">Transmembrane</keyword>
<sequence>MSLENITDNNDFEENPGEYLINYIPTGLGFLCFGPFVILMYTTPDEERKNPYTQSMIQLLICRSHTNFNLFPITYTISHWKRLRDMMSCCKCCKNRVYVENLATTLPG</sequence>
<accession>A0A9P1N9T4</accession>
<feature type="transmembrane region" description="Helical" evidence="1">
    <location>
        <begin position="20"/>
        <end position="41"/>
    </location>
</feature>
<keyword evidence="1" id="KW-0472">Membrane</keyword>
<keyword evidence="1" id="KW-1133">Transmembrane helix</keyword>
<evidence type="ECO:0000313" key="2">
    <source>
        <dbReference type="EMBL" id="CAI5456341.1"/>
    </source>
</evidence>
<protein>
    <submittedName>
        <fullName evidence="2">Uncharacterized protein</fullName>
    </submittedName>
</protein>